<dbReference type="SUPFAM" id="SSF53098">
    <property type="entry name" value="Ribonuclease H-like"/>
    <property type="match status" value="1"/>
</dbReference>
<evidence type="ECO:0000256" key="1">
    <source>
        <dbReference type="SAM" id="Coils"/>
    </source>
</evidence>
<dbReference type="EMBL" id="GEZM01019374">
    <property type="protein sequence ID" value="JAV89680.1"/>
    <property type="molecule type" value="Transcribed_RNA"/>
</dbReference>
<dbReference type="PANTHER" id="PTHR45749">
    <property type="match status" value="1"/>
</dbReference>
<evidence type="ECO:0000259" key="2">
    <source>
        <dbReference type="Pfam" id="PF05699"/>
    </source>
</evidence>
<evidence type="ECO:0000259" key="3">
    <source>
        <dbReference type="Pfam" id="PF14291"/>
    </source>
</evidence>
<keyword evidence="1" id="KW-0175">Coiled coil</keyword>
<organism evidence="4">
    <name type="scientific">Photinus pyralis</name>
    <name type="common">Common eastern firefly</name>
    <name type="synonym">Lampyris pyralis</name>
    <dbReference type="NCBI Taxonomy" id="7054"/>
    <lineage>
        <taxon>Eukaryota</taxon>
        <taxon>Metazoa</taxon>
        <taxon>Ecdysozoa</taxon>
        <taxon>Arthropoda</taxon>
        <taxon>Hexapoda</taxon>
        <taxon>Insecta</taxon>
        <taxon>Pterygota</taxon>
        <taxon>Neoptera</taxon>
        <taxon>Endopterygota</taxon>
        <taxon>Coleoptera</taxon>
        <taxon>Polyphaga</taxon>
        <taxon>Elateriformia</taxon>
        <taxon>Elateroidea</taxon>
        <taxon>Lampyridae</taxon>
        <taxon>Lampyrinae</taxon>
        <taxon>Photinus</taxon>
    </lineage>
</organism>
<feature type="domain" description="DUF4371" evidence="3">
    <location>
        <begin position="12"/>
        <end position="186"/>
    </location>
</feature>
<dbReference type="Pfam" id="PF05699">
    <property type="entry name" value="Dimer_Tnp_hAT"/>
    <property type="match status" value="1"/>
</dbReference>
<feature type="coiled-coil region" evidence="1">
    <location>
        <begin position="335"/>
        <end position="369"/>
    </location>
</feature>
<sequence>MDLDKKMKFETNYWVKVLERVINVTLTLAENNVSFRGAHESLYDGDNNRGNFLNIIKLLAIYDPVLQELLSKDKNSVKYLSPTIQNEIIELLATEVKTKLIGQINESPFFSIIMDTTQDIAKVDQVSFVIRFVHLIKDADTVNIVHDAEDMVNQLLSFFEKNNLSVEKLRAQGYDGAANMSGIYNGLQAKILEKQPNALYVHCTAHNLNLVINDSIKISRELHNFYDTVECLYAFFAHSIKRWAMLMETFESKKHTMKRLCPTRWSSRYDSLHSMRFHYREILQVLTKLSLTSSKVTEQSEALALKKKLENFETVVIIVMEYKILSITKIVTNALQSKNQDIERASKLLKSAKEDISRIRENFSEIVNEAADSARSWGIQPHFKNSRLRRVKKQFDELSSDERLTNSQENFRVSVFNLTLDVIISQIENRFKGLNSIVERFKVLFPSVLKDHSDSDLIQLTENLINFYPNDLSSSFAQELLSFRHVYKEQINANISIHDLAKLVICDPMISSSFKEVCCAFILYLTIPISVSSSERSFSILKLIKNYLRSKMSQSRLSAVAILSIENETARTLDLHNVISLFAHQKARKDDFF</sequence>
<reference evidence="4" key="1">
    <citation type="journal article" date="2016" name="Sci. Rep.">
        <title>Molecular characterization of firefly nuptial gifts: a multi-omics approach sheds light on postcopulatory sexual selection.</title>
        <authorList>
            <person name="Al-Wathiqui N."/>
            <person name="Fallon T.R."/>
            <person name="South A."/>
            <person name="Weng J.K."/>
            <person name="Lewis S.M."/>
        </authorList>
    </citation>
    <scope>NUCLEOTIDE SEQUENCE</scope>
</reference>
<dbReference type="InterPro" id="IPR008906">
    <property type="entry name" value="HATC_C_dom"/>
</dbReference>
<dbReference type="AlphaFoldDB" id="A0A1Y1MZ62"/>
<dbReference type="PANTHER" id="PTHR45749:SF37">
    <property type="entry name" value="OS05G0311600 PROTEIN"/>
    <property type="match status" value="1"/>
</dbReference>
<proteinExistence type="predicted"/>
<feature type="domain" description="HAT C-terminal dimerisation" evidence="2">
    <location>
        <begin position="512"/>
        <end position="568"/>
    </location>
</feature>
<protein>
    <recommendedName>
        <fullName evidence="5">DUF4371 domain-containing protein</fullName>
    </recommendedName>
</protein>
<dbReference type="InterPro" id="IPR012337">
    <property type="entry name" value="RNaseH-like_sf"/>
</dbReference>
<accession>A0A1Y1MZ62</accession>
<dbReference type="Pfam" id="PF14291">
    <property type="entry name" value="DUF4371"/>
    <property type="match status" value="1"/>
</dbReference>
<dbReference type="GO" id="GO:0046983">
    <property type="term" value="F:protein dimerization activity"/>
    <property type="evidence" value="ECO:0007669"/>
    <property type="project" value="InterPro"/>
</dbReference>
<evidence type="ECO:0000313" key="4">
    <source>
        <dbReference type="EMBL" id="JAV89685.1"/>
    </source>
</evidence>
<name>A0A1Y1MZ62_PHOPY</name>
<dbReference type="InterPro" id="IPR025398">
    <property type="entry name" value="DUF4371"/>
</dbReference>
<evidence type="ECO:0008006" key="5">
    <source>
        <dbReference type="Google" id="ProtNLM"/>
    </source>
</evidence>
<dbReference type="EMBL" id="GEZM01019373">
    <property type="protein sequence ID" value="JAV89685.1"/>
    <property type="molecule type" value="Transcribed_RNA"/>
</dbReference>